<gene>
    <name evidence="9" type="ORF">CGC21_37555</name>
</gene>
<name>A0A504Y5S4_LEIDO</name>
<keyword evidence="3" id="KW-0509">mRNA transport</keyword>
<evidence type="ECO:0000256" key="2">
    <source>
        <dbReference type="ARBA" id="ARBA00022448"/>
    </source>
</evidence>
<dbReference type="VEuPathDB" id="TriTrypDB:LdBPK_332160.1"/>
<reference evidence="10" key="1">
    <citation type="submission" date="2019-02" db="EMBL/GenBank/DDBJ databases">
        <title>FDA dAtabase for Regulatory Grade micrObial Sequences (FDA-ARGOS): Supporting development and validation of Infectious Disease Dx tests.</title>
        <authorList>
            <person name="Duncan R."/>
            <person name="Fisher C."/>
            <person name="Tallon L."/>
            <person name="Sadzewicz L."/>
            <person name="Sengamalay N."/>
            <person name="Ott S."/>
            <person name="Godinez A."/>
            <person name="Nagaraj S."/>
            <person name="Vavikolanu K."/>
            <person name="Nadendla S."/>
            <person name="Aluvathingal J."/>
            <person name="Sichtig H."/>
        </authorList>
    </citation>
    <scope>NUCLEOTIDE SEQUENCE [LARGE SCALE GENOMIC DNA]</scope>
    <source>
        <strain evidence="10">FDAARGOS_361</strain>
    </source>
</reference>
<dbReference type="Proteomes" id="UP000318447">
    <property type="component" value="Unassembled WGS sequence"/>
</dbReference>
<keyword evidence="2" id="KW-0813">Transport</keyword>
<evidence type="ECO:0000313" key="9">
    <source>
        <dbReference type="EMBL" id="TPP53660.1"/>
    </source>
</evidence>
<dbReference type="PANTHER" id="PTHR13003:SF2">
    <property type="entry name" value="NUCLEAR PORE COMPLEX PROTEIN NUP107"/>
    <property type="match status" value="1"/>
</dbReference>
<evidence type="ECO:0000256" key="5">
    <source>
        <dbReference type="ARBA" id="ARBA00023010"/>
    </source>
</evidence>
<evidence type="ECO:0000256" key="3">
    <source>
        <dbReference type="ARBA" id="ARBA00022816"/>
    </source>
</evidence>
<dbReference type="GO" id="GO:0000973">
    <property type="term" value="P:post-transcriptional tethering of RNA polymerase II gene DNA at nuclear periphery"/>
    <property type="evidence" value="ECO:0007669"/>
    <property type="project" value="TreeGrafter"/>
</dbReference>
<dbReference type="VEuPathDB" id="TriTrypDB:LDHU3_33.3130"/>
<sequence>MSAHGPSEVAAAAESTPMSSSLSSSSPSSSLPAPSAVGTLPACCTEAFKEHYRRGEVPRFGCYDPVYLRQAFDTSPTLDSAMRNPTHASFFPPFSYLVRTYADHGAASSSSPLASRIAGGAPAVDEDADQDAVTLTADRARPVHSWEHITSAEDMWNGPPLTMKVPPASDYERILLDLTEYEQLYGMADIPLPRSRAYVRDGHGRPAPAGSTADNADVVAAPFKAPGSQCGAVTAACSTSSLRTYAEWYLPSASDSNAFPSSGSVSNAATAAVRAVPTVEHFKQASRAAGRKQEEYLWALMQDVYTDAEQSDQYHPDAIGIESVQPHRRWFVSHYAHLQAFLQRQPVLRRANIICRWLESTYRDNSRHEPRLRGEEEVVLRQLILTYLRGGELNRAISAAVTYESCVHSCILSAAQLQTVQEPWFSQTALVPLFGEYAHGELNQAWCGNEYRLDNLSQLYEESLKYRSAAAAVGVEGSAAPSTPSAVSDFDAVIGAALCGNLTVLENAFKVNGNWKDMAWCYLRCALVVAFTKQLIVATGAGGEESGRPAAGVVDRSYAVFIEEMTGSGDNWAASFSQKLVQGLAARLQSGFLPRAPLEEQLQMRFILQTLTCTDGKRSLLSTAPSAAPASTTLPGAAEWFDIVPEEGDSDAARLITHVVLAQDVAYGETLSPHAVQVRAGATLATSLARYAVFLALLPRYPFDEGLRAVTAMTLRLRDPRHRARVYAAFIMAAREYELQRQNLSRSELEEQEARLVRQFVTADSDANVHAEVQQLLYQQVAPTELLTHNKLAEKLMWEAMHADSLSDYLAVLHRCLSACCSFWLTEPEPEVEAIADVSSILTRRVLVEIQRRCETHEGGRAGELTGGATSPSTPSQSVSPVTEHERSEATFWYLLSEARGIATEHATITAQLNAAKHTAAFAGAAAASNRTLIYQLTQDEAALLCKLVEHTQRAVRHGGAVVYRDRQCLTAIINLVQQLTEAVTLSMLSGVDESDVEEESPASCDELSRMQQVYGLMEELHSAGYLHPALLSQQSASALYAQIRAMRVSYGQRVHRRQVVTALRQRAGRAAAEVGRVGAFVAVDGK</sequence>
<feature type="compositionally biased region" description="Low complexity" evidence="8">
    <location>
        <begin position="19"/>
        <end position="33"/>
    </location>
</feature>
<feature type="compositionally biased region" description="Low complexity" evidence="8">
    <location>
        <begin position="870"/>
        <end position="882"/>
    </location>
</feature>
<proteinExistence type="predicted"/>
<comment type="caution">
    <text evidence="9">The sequence shown here is derived from an EMBL/GenBank/DDBJ whole genome shotgun (WGS) entry which is preliminary data.</text>
</comment>
<evidence type="ECO:0000256" key="6">
    <source>
        <dbReference type="ARBA" id="ARBA00023132"/>
    </source>
</evidence>
<dbReference type="InterPro" id="IPR007252">
    <property type="entry name" value="Nup84/Nup107"/>
</dbReference>
<keyword evidence="5" id="KW-0811">Translocation</keyword>
<evidence type="ECO:0000313" key="10">
    <source>
        <dbReference type="Proteomes" id="UP000318447"/>
    </source>
</evidence>
<evidence type="ECO:0008006" key="11">
    <source>
        <dbReference type="Google" id="ProtNLM"/>
    </source>
</evidence>
<dbReference type="PANTHER" id="PTHR13003">
    <property type="entry name" value="NUP107-RELATED"/>
    <property type="match status" value="1"/>
</dbReference>
<evidence type="ECO:0000256" key="7">
    <source>
        <dbReference type="ARBA" id="ARBA00023242"/>
    </source>
</evidence>
<organism evidence="9 10">
    <name type="scientific">Leishmania donovani</name>
    <dbReference type="NCBI Taxonomy" id="5661"/>
    <lineage>
        <taxon>Eukaryota</taxon>
        <taxon>Discoba</taxon>
        <taxon>Euglenozoa</taxon>
        <taxon>Kinetoplastea</taxon>
        <taxon>Metakinetoplastina</taxon>
        <taxon>Trypanosomatida</taxon>
        <taxon>Trypanosomatidae</taxon>
        <taxon>Leishmaniinae</taxon>
        <taxon>Leishmania</taxon>
    </lineage>
</organism>
<accession>A0A504Y5S4</accession>
<dbReference type="VEuPathDB" id="TriTrypDB:LdCL_330028500"/>
<dbReference type="GO" id="GO:0006606">
    <property type="term" value="P:protein import into nucleus"/>
    <property type="evidence" value="ECO:0007669"/>
    <property type="project" value="TreeGrafter"/>
</dbReference>
<keyword evidence="4" id="KW-0653">Protein transport</keyword>
<evidence type="ECO:0000256" key="8">
    <source>
        <dbReference type="SAM" id="MobiDB-lite"/>
    </source>
</evidence>
<dbReference type="GO" id="GO:0006406">
    <property type="term" value="P:mRNA export from nucleus"/>
    <property type="evidence" value="ECO:0007669"/>
    <property type="project" value="TreeGrafter"/>
</dbReference>
<keyword evidence="7" id="KW-0539">Nucleus</keyword>
<dbReference type="GO" id="GO:0031080">
    <property type="term" value="C:nuclear pore outer ring"/>
    <property type="evidence" value="ECO:0007669"/>
    <property type="project" value="TreeGrafter"/>
</dbReference>
<dbReference type="AlphaFoldDB" id="A0A504Y5S4"/>
<dbReference type="VEuPathDB" id="TriTrypDB:LdCL_330028600"/>
<comment type="subcellular location">
    <subcellularLocation>
        <location evidence="1">Nucleus</location>
        <location evidence="1">Nuclear pore complex</location>
    </subcellularLocation>
</comment>
<evidence type="ECO:0000256" key="4">
    <source>
        <dbReference type="ARBA" id="ARBA00022927"/>
    </source>
</evidence>
<dbReference type="GO" id="GO:0017056">
    <property type="term" value="F:structural constituent of nuclear pore"/>
    <property type="evidence" value="ECO:0007669"/>
    <property type="project" value="InterPro"/>
</dbReference>
<protein>
    <recommendedName>
        <fullName evidence="11">Nuclear pore complex protein</fullName>
    </recommendedName>
</protein>
<evidence type="ECO:0000256" key="1">
    <source>
        <dbReference type="ARBA" id="ARBA00004567"/>
    </source>
</evidence>
<dbReference type="VEuPathDB" id="TriTrypDB:LDHU3_33.3140"/>
<feature type="region of interest" description="Disordered" evidence="8">
    <location>
        <begin position="858"/>
        <end position="884"/>
    </location>
</feature>
<feature type="region of interest" description="Disordered" evidence="8">
    <location>
        <begin position="1"/>
        <end position="33"/>
    </location>
</feature>
<dbReference type="EMBL" id="RHLC01000007">
    <property type="protein sequence ID" value="TPP53660.1"/>
    <property type="molecule type" value="Genomic_DNA"/>
</dbReference>
<keyword evidence="6" id="KW-0906">Nuclear pore complex</keyword>